<evidence type="ECO:0000313" key="2">
    <source>
        <dbReference type="Proteomes" id="UP000768646"/>
    </source>
</evidence>
<organism evidence="1 2">
    <name type="scientific">Pneumocystis oryctolagi</name>
    <dbReference type="NCBI Taxonomy" id="42067"/>
    <lineage>
        <taxon>Eukaryota</taxon>
        <taxon>Fungi</taxon>
        <taxon>Dikarya</taxon>
        <taxon>Ascomycota</taxon>
        <taxon>Taphrinomycotina</taxon>
        <taxon>Pneumocystomycetes</taxon>
        <taxon>Pneumocystaceae</taxon>
        <taxon>Pneumocystis</taxon>
    </lineage>
</organism>
<dbReference type="Proteomes" id="UP000768646">
    <property type="component" value="Unassembled WGS sequence"/>
</dbReference>
<accession>A0ACB7CC84</accession>
<gene>
    <name evidence="1" type="ORF">PORY_000927</name>
</gene>
<name>A0ACB7CC84_9ASCO</name>
<evidence type="ECO:0000313" key="1">
    <source>
        <dbReference type="EMBL" id="KAG4305371.1"/>
    </source>
</evidence>
<keyword evidence="2" id="KW-1185">Reference proteome</keyword>
<reference evidence="1 2" key="1">
    <citation type="journal article" date="2021" name="Commun. Biol.">
        <title>Genomic insights into the host specific adaptation of the Pneumocystis genus.</title>
        <authorList>
            <person name="Cisse O.H."/>
            <person name="Ma L."/>
            <person name="Dekker J.P."/>
            <person name="Khil P.P."/>
            <person name="Youn J.-H."/>
            <person name="Brenchley J.M."/>
            <person name="Blair R."/>
            <person name="Pahar B."/>
            <person name="Chabe M."/>
            <person name="Van Rompay K.K.A."/>
            <person name="Keesler R."/>
            <person name="Sukura A."/>
            <person name="Hirsch V."/>
            <person name="Kutty G."/>
            <person name="Liu Y."/>
            <person name="Peng L."/>
            <person name="Chen J."/>
            <person name="Song J."/>
            <person name="Weissenbacher-Lang C."/>
            <person name="Xu J."/>
            <person name="Upham N.S."/>
            <person name="Stajich J.E."/>
            <person name="Cuomo C.A."/>
            <person name="Cushion M.T."/>
            <person name="Kovacs J.A."/>
        </authorList>
    </citation>
    <scope>NUCLEOTIDE SEQUENCE [LARGE SCALE GENOMIC DNA]</scope>
    <source>
        <strain evidence="1 2">RABM</strain>
    </source>
</reference>
<comment type="caution">
    <text evidence="1">The sequence shown here is derived from an EMBL/GenBank/DDBJ whole genome shotgun (WGS) entry which is preliminary data.</text>
</comment>
<proteinExistence type="predicted"/>
<protein>
    <submittedName>
        <fullName evidence="1">Uncharacterized protein</fullName>
    </submittedName>
</protein>
<dbReference type="EMBL" id="JABTEG010000003">
    <property type="protein sequence ID" value="KAG4305371.1"/>
    <property type="molecule type" value="Genomic_DNA"/>
</dbReference>
<sequence length="224" mass="26281">MENNSKEREWTVDEEIALLRAICKYRPIGIHKHFRIISIMQEIGSPTVRSCDIWKKLKTMYNLELLDEISERFRSGKSNLEDEDFLHEPYFTEFLLPWEEYGEIMEEHGRASNSTSTSPPHLPHGTYEIDRGLEEGSEIETLQTESPEPEATDDDFQFYTSKNPKKKYLALRIMRRTSKKQEKQHSSLEKNTSSNTFPSTRVSRTEKASQNTTSNTRRSNRNKR</sequence>